<dbReference type="AlphaFoldDB" id="A0A251T9U1"/>
<evidence type="ECO:0000256" key="1">
    <source>
        <dbReference type="SAM" id="MobiDB-lite"/>
    </source>
</evidence>
<keyword evidence="3" id="KW-1185">Reference proteome</keyword>
<evidence type="ECO:0000313" key="2">
    <source>
        <dbReference type="EMBL" id="OTG07422.1"/>
    </source>
</evidence>
<dbReference type="Proteomes" id="UP000215914">
    <property type="component" value="Chromosome 11"/>
</dbReference>
<evidence type="ECO:0000313" key="3">
    <source>
        <dbReference type="Proteomes" id="UP000215914"/>
    </source>
</evidence>
<name>A0A251T9U1_HELAN</name>
<protein>
    <submittedName>
        <fullName evidence="2">Uncharacterized protein</fullName>
    </submittedName>
</protein>
<feature type="region of interest" description="Disordered" evidence="1">
    <location>
        <begin position="88"/>
        <end position="111"/>
    </location>
</feature>
<organism evidence="2 3">
    <name type="scientific">Helianthus annuus</name>
    <name type="common">Common sunflower</name>
    <dbReference type="NCBI Taxonomy" id="4232"/>
    <lineage>
        <taxon>Eukaryota</taxon>
        <taxon>Viridiplantae</taxon>
        <taxon>Streptophyta</taxon>
        <taxon>Embryophyta</taxon>
        <taxon>Tracheophyta</taxon>
        <taxon>Spermatophyta</taxon>
        <taxon>Magnoliopsida</taxon>
        <taxon>eudicotyledons</taxon>
        <taxon>Gunneridae</taxon>
        <taxon>Pentapetalae</taxon>
        <taxon>asterids</taxon>
        <taxon>campanulids</taxon>
        <taxon>Asterales</taxon>
        <taxon>Asteraceae</taxon>
        <taxon>Asteroideae</taxon>
        <taxon>Heliantheae alliance</taxon>
        <taxon>Heliantheae</taxon>
        <taxon>Helianthus</taxon>
    </lineage>
</organism>
<reference evidence="3" key="1">
    <citation type="journal article" date="2017" name="Nature">
        <title>The sunflower genome provides insights into oil metabolism, flowering and Asterid evolution.</title>
        <authorList>
            <person name="Badouin H."/>
            <person name="Gouzy J."/>
            <person name="Grassa C.J."/>
            <person name="Murat F."/>
            <person name="Staton S.E."/>
            <person name="Cottret L."/>
            <person name="Lelandais-Briere C."/>
            <person name="Owens G.L."/>
            <person name="Carrere S."/>
            <person name="Mayjonade B."/>
            <person name="Legrand L."/>
            <person name="Gill N."/>
            <person name="Kane N.C."/>
            <person name="Bowers J.E."/>
            <person name="Hubner S."/>
            <person name="Bellec A."/>
            <person name="Berard A."/>
            <person name="Berges H."/>
            <person name="Blanchet N."/>
            <person name="Boniface M.C."/>
            <person name="Brunel D."/>
            <person name="Catrice O."/>
            <person name="Chaidir N."/>
            <person name="Claudel C."/>
            <person name="Donnadieu C."/>
            <person name="Faraut T."/>
            <person name="Fievet G."/>
            <person name="Helmstetter N."/>
            <person name="King M."/>
            <person name="Knapp S.J."/>
            <person name="Lai Z."/>
            <person name="Le Paslier M.C."/>
            <person name="Lippi Y."/>
            <person name="Lorenzon L."/>
            <person name="Mandel J.R."/>
            <person name="Marage G."/>
            <person name="Marchand G."/>
            <person name="Marquand E."/>
            <person name="Bret-Mestries E."/>
            <person name="Morien E."/>
            <person name="Nambeesan S."/>
            <person name="Nguyen T."/>
            <person name="Pegot-Espagnet P."/>
            <person name="Pouilly N."/>
            <person name="Raftis F."/>
            <person name="Sallet E."/>
            <person name="Schiex T."/>
            <person name="Thomas J."/>
            <person name="Vandecasteele C."/>
            <person name="Vares D."/>
            <person name="Vear F."/>
            <person name="Vautrin S."/>
            <person name="Crespi M."/>
            <person name="Mangin B."/>
            <person name="Burke J.M."/>
            <person name="Salse J."/>
            <person name="Munos S."/>
            <person name="Vincourt P."/>
            <person name="Rieseberg L.H."/>
            <person name="Langlade N.B."/>
        </authorList>
    </citation>
    <scope>NUCLEOTIDE SEQUENCE [LARGE SCALE GENOMIC DNA]</scope>
    <source>
        <strain evidence="3">cv. SF193</strain>
    </source>
</reference>
<dbReference type="InParanoid" id="A0A251T9U1"/>
<dbReference type="EMBL" id="CM007900">
    <property type="protein sequence ID" value="OTG07422.1"/>
    <property type="molecule type" value="Genomic_DNA"/>
</dbReference>
<proteinExistence type="predicted"/>
<accession>A0A251T9U1</accession>
<gene>
    <name evidence="2" type="ORF">HannXRQ_Chr11g0330241</name>
</gene>
<sequence length="111" mass="12902">MFRHYSKISLQSNKTCFHYSRKKSNLTLLQQSKKQKCCLSKFNNISNLNATHIHNFLNMVQPPAPDVTITSEIEAVLTLSRSRRRLSTCRYGSDGQRRKKAAERRRTVTTE</sequence>